<evidence type="ECO:0000256" key="2">
    <source>
        <dbReference type="ARBA" id="ARBA00005417"/>
    </source>
</evidence>
<dbReference type="PROSITE" id="PS00211">
    <property type="entry name" value="ABC_TRANSPORTER_1"/>
    <property type="match status" value="2"/>
</dbReference>
<dbReference type="STRING" id="34062.AXE82_02825"/>
<dbReference type="CDD" id="cd03257">
    <property type="entry name" value="ABC_NikE_OppD_transporters"/>
    <property type="match status" value="2"/>
</dbReference>
<feature type="domain" description="ABC transporter" evidence="10">
    <location>
        <begin position="5"/>
        <end position="267"/>
    </location>
</feature>
<dbReference type="RefSeq" id="WP_100270209.1">
    <property type="nucleotide sequence ID" value="NZ_CP024443.1"/>
</dbReference>
<comment type="similarity">
    <text evidence="2">Belongs to the ABC transporter superfamily.</text>
</comment>
<dbReference type="SUPFAM" id="SSF52540">
    <property type="entry name" value="P-loop containing nucleoside triphosphate hydrolases"/>
    <property type="match status" value="2"/>
</dbReference>
<evidence type="ECO:0000313" key="12">
    <source>
        <dbReference type="Proteomes" id="UP000229340"/>
    </source>
</evidence>
<proteinExistence type="inferred from homology"/>
<dbReference type="InterPro" id="IPR003593">
    <property type="entry name" value="AAA+_ATPase"/>
</dbReference>
<reference evidence="12" key="1">
    <citation type="submission" date="2017-11" db="EMBL/GenBank/DDBJ databases">
        <title>Complete genome sequence of Moraxella osloensis NP7 isolated from human skin.</title>
        <authorList>
            <person name="Lee K."/>
            <person name="Lim J.Y."/>
            <person name="Hwang I."/>
        </authorList>
    </citation>
    <scope>NUCLEOTIDE SEQUENCE [LARGE SCALE GENOMIC DNA]</scope>
    <source>
        <strain evidence="12">NP7</strain>
    </source>
</reference>
<evidence type="ECO:0000256" key="7">
    <source>
        <dbReference type="ARBA" id="ARBA00022840"/>
    </source>
</evidence>
<organism evidence="11 12">
    <name type="scientific">Faucicola osloensis</name>
    <name type="common">Moraxella osloensis</name>
    <dbReference type="NCBI Taxonomy" id="34062"/>
    <lineage>
        <taxon>Bacteria</taxon>
        <taxon>Pseudomonadati</taxon>
        <taxon>Pseudomonadota</taxon>
        <taxon>Gammaproteobacteria</taxon>
        <taxon>Moraxellales</taxon>
        <taxon>Moraxellaceae</taxon>
        <taxon>Faucicola</taxon>
    </lineage>
</organism>
<evidence type="ECO:0000256" key="9">
    <source>
        <dbReference type="ARBA" id="ARBA00023136"/>
    </source>
</evidence>
<accession>A0A2D2LVF1</accession>
<dbReference type="PANTHER" id="PTHR43297:SF14">
    <property type="entry name" value="ATPASE AAA-TYPE CORE DOMAIN-CONTAINING PROTEIN"/>
    <property type="match status" value="1"/>
</dbReference>
<dbReference type="GO" id="GO:0005524">
    <property type="term" value="F:ATP binding"/>
    <property type="evidence" value="ECO:0007669"/>
    <property type="project" value="UniProtKB-KW"/>
</dbReference>
<keyword evidence="6" id="KW-0547">Nucleotide-binding</keyword>
<evidence type="ECO:0000256" key="1">
    <source>
        <dbReference type="ARBA" id="ARBA00004417"/>
    </source>
</evidence>
<dbReference type="InterPro" id="IPR027417">
    <property type="entry name" value="P-loop_NTPase"/>
</dbReference>
<dbReference type="Proteomes" id="UP000229340">
    <property type="component" value="Chromosome"/>
</dbReference>
<dbReference type="Pfam" id="PF00005">
    <property type="entry name" value="ABC_tran"/>
    <property type="match status" value="2"/>
</dbReference>
<keyword evidence="9" id="KW-0472">Membrane</keyword>
<keyword evidence="5" id="KW-0997">Cell inner membrane</keyword>
<keyword evidence="3" id="KW-0813">Transport</keyword>
<dbReference type="InterPro" id="IPR003439">
    <property type="entry name" value="ABC_transporter-like_ATP-bd"/>
</dbReference>
<evidence type="ECO:0000313" key="11">
    <source>
        <dbReference type="EMBL" id="ATR78966.1"/>
    </source>
</evidence>
<keyword evidence="7 11" id="KW-0067">ATP-binding</keyword>
<feature type="domain" description="ABC transporter" evidence="10">
    <location>
        <begin position="285"/>
        <end position="541"/>
    </location>
</feature>
<dbReference type="EMBL" id="CP024443">
    <property type="protein sequence ID" value="ATR78966.1"/>
    <property type="molecule type" value="Genomic_DNA"/>
</dbReference>
<dbReference type="PROSITE" id="PS50893">
    <property type="entry name" value="ABC_TRANSPORTER_2"/>
    <property type="match status" value="2"/>
</dbReference>
<evidence type="ECO:0000259" key="10">
    <source>
        <dbReference type="PROSITE" id="PS50893"/>
    </source>
</evidence>
<dbReference type="InterPro" id="IPR017871">
    <property type="entry name" value="ABC_transporter-like_CS"/>
</dbReference>
<evidence type="ECO:0000256" key="8">
    <source>
        <dbReference type="ARBA" id="ARBA00022967"/>
    </source>
</evidence>
<sequence>MSELLKVKNLTIKSANQTLVDKLSYTLHTGETLAIVGESGSGKSISSLALLGLLPTSLSITGQAHLTDSQTHQAISLPIENSLSAYSKSRKQNQNVFRQIRGKRIGMIFQEPMTALNPLHTVGKQIAESLSLAGVAKKHWRQRTIDLLSQVNIADPESKLARYPHELSGGQRQRIMIAMALAQDPDIIIADEPTTALDVTLRHEILRLLHRLKNERGMAMILISHDLNLVKRYSDNLIVMQQGKVMEQGATQAIFDHPQHSYTRSLIYQDFGQSLPIIANSPSVLEVKGLTIAFPQKNNILGKTIQWFEAVKGLNLTLNQGQSLGIVGESGSGKTTMALALIKLLANAAKVEGQILLSANAHMTDVLALSNKAFLPYRSDIQMVFQDPYASINPRFSVFEIIEEGLSIQGMAKTEREKAVLAALDTVRLPRDFVSRYPHELSGGQRQRVALARALVMKPKILLLDEPTSALDSSTQVAMVELLRDIQAKFGLSYIFISHDLQVVKALCQTILVLKNGETQAYDTTDNIFSQPQNPYVTALIAHSSEN</sequence>
<name>A0A2D2LVF1_FAUOS</name>
<gene>
    <name evidence="11" type="ORF">NP7_06705</name>
</gene>
<dbReference type="SMART" id="SM00382">
    <property type="entry name" value="AAA"/>
    <property type="match status" value="2"/>
</dbReference>
<dbReference type="AlphaFoldDB" id="A0A2D2LVF1"/>
<dbReference type="Gene3D" id="3.40.50.300">
    <property type="entry name" value="P-loop containing nucleotide triphosphate hydrolases"/>
    <property type="match status" value="2"/>
</dbReference>
<dbReference type="InterPro" id="IPR050388">
    <property type="entry name" value="ABC_Ni/Peptide_Import"/>
</dbReference>
<keyword evidence="8" id="KW-1278">Translocase</keyword>
<dbReference type="GO" id="GO:0016887">
    <property type="term" value="F:ATP hydrolysis activity"/>
    <property type="evidence" value="ECO:0007669"/>
    <property type="project" value="InterPro"/>
</dbReference>
<evidence type="ECO:0000256" key="4">
    <source>
        <dbReference type="ARBA" id="ARBA00022475"/>
    </source>
</evidence>
<evidence type="ECO:0000256" key="6">
    <source>
        <dbReference type="ARBA" id="ARBA00022741"/>
    </source>
</evidence>
<dbReference type="GO" id="GO:0005886">
    <property type="term" value="C:plasma membrane"/>
    <property type="evidence" value="ECO:0007669"/>
    <property type="project" value="UniProtKB-SubCell"/>
</dbReference>
<evidence type="ECO:0000256" key="5">
    <source>
        <dbReference type="ARBA" id="ARBA00022519"/>
    </source>
</evidence>
<comment type="subcellular location">
    <subcellularLocation>
        <location evidence="1">Cell inner membrane</location>
        <topology evidence="1">Peripheral membrane protein</topology>
    </subcellularLocation>
</comment>
<dbReference type="PANTHER" id="PTHR43297">
    <property type="entry name" value="OLIGOPEPTIDE TRANSPORT ATP-BINDING PROTEIN APPD"/>
    <property type="match status" value="1"/>
</dbReference>
<protein>
    <submittedName>
        <fullName evidence="11">Microcin ABC transporter ATP-binding protein</fullName>
    </submittedName>
</protein>
<keyword evidence="4" id="KW-1003">Cell membrane</keyword>
<evidence type="ECO:0000256" key="3">
    <source>
        <dbReference type="ARBA" id="ARBA00022448"/>
    </source>
</evidence>